<keyword evidence="3" id="KW-1185">Reference proteome</keyword>
<accession>A0A2V4MVG0</accession>
<evidence type="ECO:0000313" key="3">
    <source>
        <dbReference type="Proteomes" id="UP000248012"/>
    </source>
</evidence>
<name>A0A2V4MVG0_9RHOB</name>
<dbReference type="RefSeq" id="WP_110794246.1">
    <property type="nucleotide sequence ID" value="NZ_KZ826481.1"/>
</dbReference>
<dbReference type="EMBL" id="QFVT01000001">
    <property type="protein sequence ID" value="PYC49409.1"/>
    <property type="molecule type" value="Genomic_DNA"/>
</dbReference>
<dbReference type="OrthoDB" id="7871100at2"/>
<comment type="caution">
    <text evidence="2">The sequence shown here is derived from an EMBL/GenBank/DDBJ whole genome shotgun (WGS) entry which is preliminary data.</text>
</comment>
<evidence type="ECO:0000313" key="2">
    <source>
        <dbReference type="EMBL" id="PYC49409.1"/>
    </source>
</evidence>
<organism evidence="2 3">
    <name type="scientific">Litorivita pollutaquae</name>
    <dbReference type="NCBI Taxonomy" id="2200892"/>
    <lineage>
        <taxon>Bacteria</taxon>
        <taxon>Pseudomonadati</taxon>
        <taxon>Pseudomonadota</taxon>
        <taxon>Alphaproteobacteria</taxon>
        <taxon>Rhodobacterales</taxon>
        <taxon>Paracoccaceae</taxon>
        <taxon>Litorivita</taxon>
    </lineage>
</organism>
<evidence type="ECO:0000256" key="1">
    <source>
        <dbReference type="SAM" id="Coils"/>
    </source>
</evidence>
<sequence>MSQIEELHRRITAALERIGTGVEGLNVAAPVAEPDTGEVEALRQQLEDEKLVNAQLQERLKSLHEKQERAGEAAAEVQGQQRAQMEQLDSELQRLRKVNAMLRDNNQALRDANQAGVAEPHLINKSMLGELEALRAARAADSAEVAAILGQLEPLIAGAIVAPDLGEAIERATEFGEDA</sequence>
<reference evidence="2 3" key="1">
    <citation type="submission" date="2018-05" db="EMBL/GenBank/DDBJ databases">
        <title>Oceanovita maritima gen. nov., sp. nov., a marine bacterium in the family Rhodobacteraceae isolated from surface seawater of Lundu port Xiamen, China.</title>
        <authorList>
            <person name="Hetharua B.H."/>
            <person name="Min D."/>
            <person name="Liao H."/>
            <person name="Tian Y."/>
        </authorList>
    </citation>
    <scope>NUCLEOTIDE SEQUENCE [LARGE SCALE GENOMIC DNA]</scope>
    <source>
        <strain evidence="2 3">FSX-11</strain>
    </source>
</reference>
<dbReference type="Proteomes" id="UP000248012">
    <property type="component" value="Unassembled WGS sequence"/>
</dbReference>
<feature type="coiled-coil region" evidence="1">
    <location>
        <begin position="39"/>
        <end position="112"/>
    </location>
</feature>
<protein>
    <submittedName>
        <fullName evidence="2">Uncharacterized protein</fullName>
    </submittedName>
</protein>
<dbReference type="AlphaFoldDB" id="A0A2V4MVG0"/>
<keyword evidence="1" id="KW-0175">Coiled coil</keyword>
<gene>
    <name evidence="2" type="ORF">DI396_00640</name>
</gene>
<proteinExistence type="predicted"/>